<evidence type="ECO:0000256" key="5">
    <source>
        <dbReference type="SAM" id="Coils"/>
    </source>
</evidence>
<protein>
    <recommendedName>
        <fullName evidence="6">YEATS domain-containing protein</fullName>
    </recommendedName>
</protein>
<reference evidence="7 8" key="1">
    <citation type="journal article" date="2020" name="Mol. Plant">
        <title>The Chromosome-Based Rubber Tree Genome Provides New Insights into Spurge Genome Evolution and Rubber Biosynthesis.</title>
        <authorList>
            <person name="Liu J."/>
            <person name="Shi C."/>
            <person name="Shi C.C."/>
            <person name="Li W."/>
            <person name="Zhang Q.J."/>
            <person name="Zhang Y."/>
            <person name="Li K."/>
            <person name="Lu H.F."/>
            <person name="Shi C."/>
            <person name="Zhu S.T."/>
            <person name="Xiao Z.Y."/>
            <person name="Nan H."/>
            <person name="Yue Y."/>
            <person name="Zhu X.G."/>
            <person name="Wu Y."/>
            <person name="Hong X.N."/>
            <person name="Fan G.Y."/>
            <person name="Tong Y."/>
            <person name="Zhang D."/>
            <person name="Mao C.L."/>
            <person name="Liu Y.L."/>
            <person name="Hao S.J."/>
            <person name="Liu W.Q."/>
            <person name="Lv M.Q."/>
            <person name="Zhang H.B."/>
            <person name="Liu Y."/>
            <person name="Hu-Tang G.R."/>
            <person name="Wang J.P."/>
            <person name="Wang J.H."/>
            <person name="Sun Y.H."/>
            <person name="Ni S.B."/>
            <person name="Chen W.B."/>
            <person name="Zhang X.C."/>
            <person name="Jiao Y.N."/>
            <person name="Eichler E.E."/>
            <person name="Li G.H."/>
            <person name="Liu X."/>
            <person name="Gao L.Z."/>
        </authorList>
    </citation>
    <scope>NUCLEOTIDE SEQUENCE [LARGE SCALE GENOMIC DNA]</scope>
    <source>
        <strain evidence="8">cv. GT1</strain>
        <tissue evidence="7">Leaf</tissue>
    </source>
</reference>
<feature type="coiled-coil region" evidence="5">
    <location>
        <begin position="219"/>
        <end position="246"/>
    </location>
</feature>
<keyword evidence="2" id="KW-0804">Transcription</keyword>
<evidence type="ECO:0000313" key="8">
    <source>
        <dbReference type="Proteomes" id="UP000467840"/>
    </source>
</evidence>
<dbReference type="EMBL" id="JAAGAX010000006">
    <property type="protein sequence ID" value="KAF2312386.1"/>
    <property type="molecule type" value="Genomic_DNA"/>
</dbReference>
<comment type="subcellular location">
    <subcellularLocation>
        <location evidence="4">Nucleus</location>
    </subcellularLocation>
</comment>
<dbReference type="PANTHER" id="PTHR47573:SF1">
    <property type="entry name" value="PROTEIN AF-9 HOMOLOG"/>
    <property type="match status" value="1"/>
</dbReference>
<evidence type="ECO:0000256" key="4">
    <source>
        <dbReference type="PROSITE-ProRule" id="PRU00376"/>
    </source>
</evidence>
<dbReference type="InterPro" id="IPR038704">
    <property type="entry name" value="YEAST_sf"/>
</dbReference>
<comment type="caution">
    <text evidence="7">The sequence shown here is derived from an EMBL/GenBank/DDBJ whole genome shotgun (WGS) entry which is preliminary data.</text>
</comment>
<keyword evidence="1" id="KW-0805">Transcription regulation</keyword>
<gene>
    <name evidence="7" type="ORF">GH714_034472</name>
</gene>
<dbReference type="Pfam" id="PF03366">
    <property type="entry name" value="YEATS"/>
    <property type="match status" value="1"/>
</dbReference>
<evidence type="ECO:0000259" key="6">
    <source>
        <dbReference type="PROSITE" id="PS51037"/>
    </source>
</evidence>
<dbReference type="CDD" id="cd16910">
    <property type="entry name" value="YEATS_TFIID14_like"/>
    <property type="match status" value="1"/>
</dbReference>
<dbReference type="Gene3D" id="2.60.40.1970">
    <property type="entry name" value="YEATS domain"/>
    <property type="match status" value="1"/>
</dbReference>
<dbReference type="Proteomes" id="UP000467840">
    <property type="component" value="Chromosome 14"/>
</dbReference>
<keyword evidence="3 4" id="KW-0539">Nucleus</keyword>
<dbReference type="AlphaFoldDB" id="A0A6A6MJT6"/>
<evidence type="ECO:0000256" key="1">
    <source>
        <dbReference type="ARBA" id="ARBA00023015"/>
    </source>
</evidence>
<name>A0A6A6MJT6_HEVBR</name>
<feature type="coiled-coil region" evidence="5">
    <location>
        <begin position="281"/>
        <end position="322"/>
    </location>
</feature>
<dbReference type="GO" id="GO:0005634">
    <property type="term" value="C:nucleus"/>
    <property type="evidence" value="ECO:0007669"/>
    <property type="project" value="UniProtKB-SubCell"/>
</dbReference>
<accession>A0A6A6MJT6</accession>
<sequence length="646" mass="72651">MATGEDVDLSSLKSQLNETQEMWKLEMERRQSQVDALQAKLMEVNACIKGSEEDAKKELEVLWRRVKTTATLLTYLKSKARIMAIPDLAHTSCGIKELEGVGLVDKNGAPLSSWSRSVDLSSFDSPDEETWIRLGEQHGSHDDQDEAYIGELLKSVQMVTDVMEALIKRVLMAESETAIEKDKVTLGQEEIRKKAIQIESMSSKLEEMERFALGTNSILNEMRQRVEDLVEETSRQRQRAAENEQELCRVKRDFESLKSYVSSLISPKGSQSVNVRLVAKTTQLEGEKMQKEAEVQKLMEENVRLSALLDKKEAQLLAMNEQCKKPDSVITFLQFSKQQTLKSNTVQLLLRNEWMLNAALLSARPTPGDFLPEDDGSAAKPQRIKIAKATEDSDKKVASRRIKDVEISVPVVHGTIAFYLGRKASESQSHKWTVYVRGATNEDLGVVIKRVVFQLHPSFNNPTRVVESPPFELSECGWGEFEIVITLVFHSDVCDKQLDLYHHLKLYPEDETGPQSTKKPVVVESYNEIVFPDPSENFLARVQNHPAVIVPRLPAGFTLPTPALVESMCGKGRGDTKDHPLSHWFLNFSEADELLKLAAARQQGHRPPKELLSVDYLSRVFGLLSENDGPSSYFIGSLVNRVISAD</sequence>
<dbReference type="InterPro" id="IPR005033">
    <property type="entry name" value="YEATS"/>
</dbReference>
<organism evidence="7 8">
    <name type="scientific">Hevea brasiliensis</name>
    <name type="common">Para rubber tree</name>
    <name type="synonym">Siphonia brasiliensis</name>
    <dbReference type="NCBI Taxonomy" id="3981"/>
    <lineage>
        <taxon>Eukaryota</taxon>
        <taxon>Viridiplantae</taxon>
        <taxon>Streptophyta</taxon>
        <taxon>Embryophyta</taxon>
        <taxon>Tracheophyta</taxon>
        <taxon>Spermatophyta</taxon>
        <taxon>Magnoliopsida</taxon>
        <taxon>eudicotyledons</taxon>
        <taxon>Gunneridae</taxon>
        <taxon>Pentapetalae</taxon>
        <taxon>rosids</taxon>
        <taxon>fabids</taxon>
        <taxon>Malpighiales</taxon>
        <taxon>Euphorbiaceae</taxon>
        <taxon>Crotonoideae</taxon>
        <taxon>Micrandreae</taxon>
        <taxon>Hevea</taxon>
    </lineage>
</organism>
<dbReference type="PANTHER" id="PTHR47573">
    <property type="entry name" value="PROTEIN AF-9 HOMOLOG"/>
    <property type="match status" value="1"/>
</dbReference>
<evidence type="ECO:0000256" key="2">
    <source>
        <dbReference type="ARBA" id="ARBA00023163"/>
    </source>
</evidence>
<proteinExistence type="predicted"/>
<feature type="domain" description="YEATS" evidence="6">
    <location>
        <begin position="401"/>
        <end position="545"/>
    </location>
</feature>
<evidence type="ECO:0000313" key="7">
    <source>
        <dbReference type="EMBL" id="KAF2312386.1"/>
    </source>
</evidence>
<keyword evidence="8" id="KW-1185">Reference proteome</keyword>
<dbReference type="PROSITE" id="PS51037">
    <property type="entry name" value="YEATS"/>
    <property type="match status" value="1"/>
</dbReference>
<dbReference type="InterPro" id="IPR055129">
    <property type="entry name" value="YEATS_dom"/>
</dbReference>
<keyword evidence="5" id="KW-0175">Coiled coil</keyword>
<evidence type="ECO:0000256" key="3">
    <source>
        <dbReference type="ARBA" id="ARBA00023242"/>
    </source>
</evidence>
<dbReference type="GO" id="GO:0006355">
    <property type="term" value="P:regulation of DNA-templated transcription"/>
    <property type="evidence" value="ECO:0007669"/>
    <property type="project" value="InterPro"/>
</dbReference>